<protein>
    <recommendedName>
        <fullName evidence="6">Proteinase inhibitor I13</fullName>
    </recommendedName>
</protein>
<dbReference type="Pfam" id="PF00280">
    <property type="entry name" value="potato_inhibit"/>
    <property type="match status" value="1"/>
</dbReference>
<dbReference type="PROSITE" id="PS00285">
    <property type="entry name" value="POTATO_INHIBITOR"/>
    <property type="match status" value="1"/>
</dbReference>
<dbReference type="InterPro" id="IPR000864">
    <property type="entry name" value="Prot_inh_pot1"/>
</dbReference>
<evidence type="ECO:0000313" key="5">
    <source>
        <dbReference type="Proteomes" id="UP000298416"/>
    </source>
</evidence>
<dbReference type="InterPro" id="IPR036354">
    <property type="entry name" value="Prot_inh_pot1_sf"/>
</dbReference>
<proteinExistence type="inferred from homology"/>
<reference evidence="4" key="2">
    <citation type="submission" date="2020-08" db="EMBL/GenBank/DDBJ databases">
        <title>Plant Genome Project.</title>
        <authorList>
            <person name="Zhang R.-G."/>
        </authorList>
    </citation>
    <scope>NUCLEOTIDE SEQUENCE</scope>
    <source>
        <strain evidence="4">Huo1</strain>
        <tissue evidence="4">Leaf</tissue>
    </source>
</reference>
<keyword evidence="3" id="KW-0722">Serine protease inhibitor</keyword>
<evidence type="ECO:0000313" key="4">
    <source>
        <dbReference type="EMBL" id="KAG6383646.1"/>
    </source>
</evidence>
<name>A0A8X8VWF0_SALSN</name>
<dbReference type="PANTHER" id="PTHR33091:SF94">
    <property type="entry name" value="PROTEASE INHIBITOR PROTEIN"/>
    <property type="match status" value="1"/>
</dbReference>
<gene>
    <name evidence="4" type="ORF">SASPL_156591</name>
</gene>
<sequence>MTSICQGKDSWPELVGVSAREAVKVIEEENSLVTAIIVFPGQPIIGNFSCARVWVFVNIFGKVNRVPVIG</sequence>
<dbReference type="EMBL" id="PNBA02000467">
    <property type="protein sequence ID" value="KAG6383646.1"/>
    <property type="molecule type" value="Genomic_DNA"/>
</dbReference>
<dbReference type="PANTHER" id="PTHR33091">
    <property type="entry name" value="PROTEIN, PUTATIVE, EXPRESSED-RELATED"/>
    <property type="match status" value="1"/>
</dbReference>
<dbReference type="GO" id="GO:0004867">
    <property type="term" value="F:serine-type endopeptidase inhibitor activity"/>
    <property type="evidence" value="ECO:0007669"/>
    <property type="project" value="UniProtKB-KW"/>
</dbReference>
<organism evidence="4">
    <name type="scientific">Salvia splendens</name>
    <name type="common">Scarlet sage</name>
    <dbReference type="NCBI Taxonomy" id="180675"/>
    <lineage>
        <taxon>Eukaryota</taxon>
        <taxon>Viridiplantae</taxon>
        <taxon>Streptophyta</taxon>
        <taxon>Embryophyta</taxon>
        <taxon>Tracheophyta</taxon>
        <taxon>Spermatophyta</taxon>
        <taxon>Magnoliopsida</taxon>
        <taxon>eudicotyledons</taxon>
        <taxon>Gunneridae</taxon>
        <taxon>Pentapetalae</taxon>
        <taxon>asterids</taxon>
        <taxon>lamiids</taxon>
        <taxon>Lamiales</taxon>
        <taxon>Lamiaceae</taxon>
        <taxon>Nepetoideae</taxon>
        <taxon>Mentheae</taxon>
        <taxon>Salviinae</taxon>
        <taxon>Salvia</taxon>
        <taxon>Salvia subgen. Calosphace</taxon>
        <taxon>core Calosphace</taxon>
    </lineage>
</organism>
<dbReference type="SUPFAM" id="SSF54654">
    <property type="entry name" value="CI-2 family of serine protease inhibitors"/>
    <property type="match status" value="1"/>
</dbReference>
<evidence type="ECO:0000256" key="1">
    <source>
        <dbReference type="ARBA" id="ARBA00008210"/>
    </source>
</evidence>
<keyword evidence="5" id="KW-1185">Reference proteome</keyword>
<comment type="similarity">
    <text evidence="1">Belongs to the protease inhibitor I13 (potato type I serine protease inhibitor) family.</text>
</comment>
<evidence type="ECO:0008006" key="6">
    <source>
        <dbReference type="Google" id="ProtNLM"/>
    </source>
</evidence>
<reference evidence="4" key="1">
    <citation type="submission" date="2018-01" db="EMBL/GenBank/DDBJ databases">
        <authorList>
            <person name="Mao J.F."/>
        </authorList>
    </citation>
    <scope>NUCLEOTIDE SEQUENCE</scope>
    <source>
        <strain evidence="4">Huo1</strain>
        <tissue evidence="4">Leaf</tissue>
    </source>
</reference>
<evidence type="ECO:0000256" key="3">
    <source>
        <dbReference type="ARBA" id="ARBA00022900"/>
    </source>
</evidence>
<dbReference type="Gene3D" id="3.30.10.10">
    <property type="entry name" value="Trypsin Inhibitor V, subunit A"/>
    <property type="match status" value="1"/>
</dbReference>
<dbReference type="Proteomes" id="UP000298416">
    <property type="component" value="Unassembled WGS sequence"/>
</dbReference>
<comment type="caution">
    <text evidence="4">The sequence shown here is derived from an EMBL/GenBank/DDBJ whole genome shotgun (WGS) entry which is preliminary data.</text>
</comment>
<evidence type="ECO:0000256" key="2">
    <source>
        <dbReference type="ARBA" id="ARBA00022690"/>
    </source>
</evidence>
<dbReference type="AlphaFoldDB" id="A0A8X8VWF0"/>
<dbReference type="GO" id="GO:0009611">
    <property type="term" value="P:response to wounding"/>
    <property type="evidence" value="ECO:0007669"/>
    <property type="project" value="InterPro"/>
</dbReference>
<keyword evidence="2" id="KW-0646">Protease inhibitor</keyword>
<accession>A0A8X8VWF0</accession>